<dbReference type="EMBL" id="BMGP01000001">
    <property type="protein sequence ID" value="GGF16249.1"/>
    <property type="molecule type" value="Genomic_DNA"/>
</dbReference>
<feature type="region of interest" description="Disordered" evidence="1">
    <location>
        <begin position="1"/>
        <end position="55"/>
    </location>
</feature>
<keyword evidence="3" id="KW-1185">Reference proteome</keyword>
<sequence length="70" mass="7327">MSADPPANFAAVSAPSNQPEPMMEPSETKVRPQNPTVRFKAGESPAPPDGPAAAGEEFDAVEVVMMPTFV</sequence>
<dbReference type="Proteomes" id="UP000598775">
    <property type="component" value="Unassembled WGS sequence"/>
</dbReference>
<accession>A0A917B269</accession>
<gene>
    <name evidence="2" type="ORF">GCM10011399_07600</name>
</gene>
<name>A0A917B269_9MICO</name>
<reference evidence="2 3" key="1">
    <citation type="journal article" date="2014" name="Int. J. Syst. Evol. Microbiol.">
        <title>Complete genome sequence of Corynebacterium casei LMG S-19264T (=DSM 44701T), isolated from a smear-ripened cheese.</title>
        <authorList>
            <consortium name="US DOE Joint Genome Institute (JGI-PGF)"/>
            <person name="Walter F."/>
            <person name="Albersmeier A."/>
            <person name="Kalinowski J."/>
            <person name="Ruckert C."/>
        </authorList>
    </citation>
    <scope>NUCLEOTIDE SEQUENCE [LARGE SCALE GENOMIC DNA]</scope>
    <source>
        <strain evidence="2 3">CGMCC 1.12976</strain>
    </source>
</reference>
<dbReference type="AlphaFoldDB" id="A0A917B269"/>
<protein>
    <submittedName>
        <fullName evidence="2">Uncharacterized protein</fullName>
    </submittedName>
</protein>
<evidence type="ECO:0000313" key="2">
    <source>
        <dbReference type="EMBL" id="GGF16249.1"/>
    </source>
</evidence>
<organism evidence="2 3">
    <name type="scientific">Subtercola lobariae</name>
    <dbReference type="NCBI Taxonomy" id="1588641"/>
    <lineage>
        <taxon>Bacteria</taxon>
        <taxon>Bacillati</taxon>
        <taxon>Actinomycetota</taxon>
        <taxon>Actinomycetes</taxon>
        <taxon>Micrococcales</taxon>
        <taxon>Microbacteriaceae</taxon>
        <taxon>Subtercola</taxon>
    </lineage>
</organism>
<proteinExistence type="predicted"/>
<evidence type="ECO:0000256" key="1">
    <source>
        <dbReference type="SAM" id="MobiDB-lite"/>
    </source>
</evidence>
<evidence type="ECO:0000313" key="3">
    <source>
        <dbReference type="Proteomes" id="UP000598775"/>
    </source>
</evidence>
<comment type="caution">
    <text evidence="2">The sequence shown here is derived from an EMBL/GenBank/DDBJ whole genome shotgun (WGS) entry which is preliminary data.</text>
</comment>